<feature type="domain" description="Protein kinase" evidence="2">
    <location>
        <begin position="199"/>
        <end position="519"/>
    </location>
</feature>
<evidence type="ECO:0000256" key="1">
    <source>
        <dbReference type="ARBA" id="ARBA00009670"/>
    </source>
</evidence>
<proteinExistence type="inferred from homology"/>
<dbReference type="PANTHER" id="PTHR10566:SF120">
    <property type="entry name" value="PROTEIN ACTIVITY OF BC1 COMPLEX KINASE 3, CHLOROPLASTIC"/>
    <property type="match status" value="1"/>
</dbReference>
<name>A0A2P5VPJ9_GOSBA</name>
<dbReference type="EMBL" id="KZ671686">
    <property type="protein sequence ID" value="PPR80728.1"/>
    <property type="molecule type" value="Genomic_DNA"/>
</dbReference>
<dbReference type="SUPFAM" id="SSF56112">
    <property type="entry name" value="Protein kinase-like (PK-like)"/>
    <property type="match status" value="1"/>
</dbReference>
<evidence type="ECO:0000259" key="2">
    <source>
        <dbReference type="PROSITE" id="PS50011"/>
    </source>
</evidence>
<gene>
    <name evidence="3" type="ORF">GOBAR_AA39985</name>
</gene>
<dbReference type="GO" id="GO:0005524">
    <property type="term" value="F:ATP binding"/>
    <property type="evidence" value="ECO:0007669"/>
    <property type="project" value="InterPro"/>
</dbReference>
<dbReference type="InterPro" id="IPR011009">
    <property type="entry name" value="Kinase-like_dom_sf"/>
</dbReference>
<comment type="similarity">
    <text evidence="1">Belongs to the protein kinase superfamily. ADCK protein kinase family.</text>
</comment>
<protein>
    <recommendedName>
        <fullName evidence="2">Protein kinase domain-containing protein</fullName>
    </recommendedName>
</protein>
<dbReference type="Proteomes" id="UP000239757">
    <property type="component" value="Unassembled WGS sequence"/>
</dbReference>
<accession>A0A2P5VPJ9</accession>
<evidence type="ECO:0000313" key="3">
    <source>
        <dbReference type="EMBL" id="PPR80728.1"/>
    </source>
</evidence>
<dbReference type="AlphaFoldDB" id="A0A2P5VPJ9"/>
<dbReference type="CDD" id="cd05121">
    <property type="entry name" value="ABC1_ADCK3-like"/>
    <property type="match status" value="1"/>
</dbReference>
<sequence length="726" mass="79877">MAAMNLVSAGVHSFNLKAGKRFSISKPKGCKLGPRAALVEAGPRGDGSPAALQVSRGDLAADLQAEARAMARAANASVYSPELLANKYGSRPVQAAKRTLEILVALGSFALQLLVDQRNGTLDRNKRKRAIELRGIFTRLGPTFVKLGQGLSTRPDLCPPEYLEELAELQDALPTFPDADAFSCIETELGMPIESLFSSISPSPIAAASLGQVYKAQLKYSGQTVAVKVQRPGIEEAIGLDFYLIRGLGFFINKYVDIITTDVIALIDEFARRVYQELNYVQEGQNARKFKKLYADKEDILVPDIYWNYTSGKVLTMEWVNGVKLNQQAAIESQGLKVLDLVTTGIQCSLRQLLEYGYFHADPHPGNLLATPEGKLAFLDFGMMSETPEDARSAIVGHVVHMVNRDYEAMARDYYALDFLSTDVDVSPIVPALRDFFDDALNYTVSELNFKTLVDGLVPAYYALILRSLTVLEGLALYADPNFKVLAASYPYFAKRLLTDPNPYLRDALIELLFKDGWNRLEDLLIEGRKDRDFSAKDALQPVLRLLLGPDGEELRNLTIKEAVRVTEAIILGSVADTYNSAPSFIQTLMINGNGNGALAISTADLEATMELRNQVFRIWGLLSSSENFDPALLQPILQTWQSPPVVLTLEVLSSLSTYRTLKKLISKDILPMVRTKGSALQRPVLQQPEGRSLGGRVVGGVTQRLAARLLQQLLRIPTVPTSSSL</sequence>
<dbReference type="InterPro" id="IPR004147">
    <property type="entry name" value="ABC1_dom"/>
</dbReference>
<evidence type="ECO:0000313" key="4">
    <source>
        <dbReference type="Proteomes" id="UP000239757"/>
    </source>
</evidence>
<organism evidence="3 4">
    <name type="scientific">Gossypium barbadense</name>
    <name type="common">Sea Island cotton</name>
    <name type="synonym">Hibiscus barbadensis</name>
    <dbReference type="NCBI Taxonomy" id="3634"/>
    <lineage>
        <taxon>Eukaryota</taxon>
        <taxon>Viridiplantae</taxon>
        <taxon>Streptophyta</taxon>
        <taxon>Embryophyta</taxon>
        <taxon>Tracheophyta</taxon>
        <taxon>Spermatophyta</taxon>
        <taxon>Magnoliopsida</taxon>
        <taxon>eudicotyledons</taxon>
        <taxon>Gunneridae</taxon>
        <taxon>Pentapetalae</taxon>
        <taxon>rosids</taxon>
        <taxon>malvids</taxon>
        <taxon>Malvales</taxon>
        <taxon>Malvaceae</taxon>
        <taxon>Malvoideae</taxon>
        <taxon>Gossypium</taxon>
    </lineage>
</organism>
<dbReference type="Pfam" id="PF03109">
    <property type="entry name" value="ABC1"/>
    <property type="match status" value="1"/>
</dbReference>
<dbReference type="GO" id="GO:0004672">
    <property type="term" value="F:protein kinase activity"/>
    <property type="evidence" value="ECO:0007669"/>
    <property type="project" value="InterPro"/>
</dbReference>
<reference evidence="3 4" key="1">
    <citation type="submission" date="2015-01" db="EMBL/GenBank/DDBJ databases">
        <title>Genome of allotetraploid Gossypium barbadense reveals genomic plasticity and fiber elongation in cotton evolution.</title>
        <authorList>
            <person name="Chen X."/>
            <person name="Liu X."/>
            <person name="Zhao B."/>
            <person name="Zheng H."/>
            <person name="Hu Y."/>
            <person name="Lu G."/>
            <person name="Yang C."/>
            <person name="Chen J."/>
            <person name="Shan C."/>
            <person name="Zhang L."/>
            <person name="Zhou Y."/>
            <person name="Wang L."/>
            <person name="Guo W."/>
            <person name="Bai Y."/>
            <person name="Ruan J."/>
            <person name="Shangguan X."/>
            <person name="Mao Y."/>
            <person name="Jiang J."/>
            <person name="Zhu Y."/>
            <person name="Lei J."/>
            <person name="Kang H."/>
            <person name="Chen S."/>
            <person name="He X."/>
            <person name="Wang R."/>
            <person name="Wang Y."/>
            <person name="Chen J."/>
            <person name="Wang L."/>
            <person name="Yu S."/>
            <person name="Wang B."/>
            <person name="Wei J."/>
            <person name="Song S."/>
            <person name="Lu X."/>
            <person name="Gao Z."/>
            <person name="Gu W."/>
            <person name="Deng X."/>
            <person name="Ma D."/>
            <person name="Wang S."/>
            <person name="Liang W."/>
            <person name="Fang L."/>
            <person name="Cai C."/>
            <person name="Zhu X."/>
            <person name="Zhou B."/>
            <person name="Zhang Y."/>
            <person name="Chen Z."/>
            <person name="Xu S."/>
            <person name="Zhu R."/>
            <person name="Wang S."/>
            <person name="Zhang T."/>
            <person name="Zhao G."/>
        </authorList>
    </citation>
    <scope>NUCLEOTIDE SEQUENCE [LARGE SCALE GENOMIC DNA]</scope>
    <source>
        <strain evidence="4">cv. Xinhai21</strain>
        <tissue evidence="3">Leaf</tissue>
    </source>
</reference>
<dbReference type="InterPro" id="IPR050154">
    <property type="entry name" value="UbiB_kinase"/>
</dbReference>
<dbReference type="PROSITE" id="PS50011">
    <property type="entry name" value="PROTEIN_KINASE_DOM"/>
    <property type="match status" value="1"/>
</dbReference>
<dbReference type="Gene3D" id="1.10.510.10">
    <property type="entry name" value="Transferase(Phosphotransferase) domain 1"/>
    <property type="match status" value="1"/>
</dbReference>
<dbReference type="OrthoDB" id="427480at2759"/>
<dbReference type="InterPro" id="IPR000719">
    <property type="entry name" value="Prot_kinase_dom"/>
</dbReference>
<dbReference type="PANTHER" id="PTHR10566">
    <property type="entry name" value="CHAPERONE-ACTIVITY OF BC1 COMPLEX CABC1 -RELATED"/>
    <property type="match status" value="1"/>
</dbReference>